<protein>
    <recommendedName>
        <fullName evidence="6">ATP-dependent RNA helicase</fullName>
        <ecNumber evidence="6">3.6.4.13</ecNumber>
    </recommendedName>
</protein>
<dbReference type="OrthoDB" id="10259640at2759"/>
<evidence type="ECO:0000256" key="5">
    <source>
        <dbReference type="PROSITE-ProRule" id="PRU00552"/>
    </source>
</evidence>
<comment type="domain">
    <text evidence="6">The Q motif is unique to and characteristic of the DEAD box family of RNA helicases and controls ATP binding and hydrolysis.</text>
</comment>
<dbReference type="InterPro" id="IPR011545">
    <property type="entry name" value="DEAD/DEAH_box_helicase_dom"/>
</dbReference>
<keyword evidence="11" id="KW-1185">Reference proteome</keyword>
<feature type="region of interest" description="Disordered" evidence="7">
    <location>
        <begin position="1"/>
        <end position="21"/>
    </location>
</feature>
<evidence type="ECO:0000256" key="2">
    <source>
        <dbReference type="ARBA" id="ARBA00022801"/>
    </source>
</evidence>
<feature type="domain" description="Helicase ATP-binding" evidence="8">
    <location>
        <begin position="80"/>
        <end position="238"/>
    </location>
</feature>
<comment type="function">
    <text evidence="6">RNA helicase.</text>
</comment>
<dbReference type="InterPro" id="IPR027417">
    <property type="entry name" value="P-loop_NTPase"/>
</dbReference>
<dbReference type="PROSITE" id="PS00039">
    <property type="entry name" value="DEAD_ATP_HELICASE"/>
    <property type="match status" value="1"/>
</dbReference>
<dbReference type="AlphaFoldDB" id="A0A3P7N7H4"/>
<dbReference type="GO" id="GO:0016787">
    <property type="term" value="F:hydrolase activity"/>
    <property type="evidence" value="ECO:0007669"/>
    <property type="project" value="UniProtKB-KW"/>
</dbReference>
<keyword evidence="4 6" id="KW-0067">ATP-binding</keyword>
<proteinExistence type="inferred from homology"/>
<dbReference type="SUPFAM" id="SSF52540">
    <property type="entry name" value="P-loop containing nucleoside triphosphate hydrolases"/>
    <property type="match status" value="1"/>
</dbReference>
<organism evidence="10 11">
    <name type="scientific">Cylicostephanus goldi</name>
    <name type="common">Nematode worm</name>
    <dbReference type="NCBI Taxonomy" id="71465"/>
    <lineage>
        <taxon>Eukaryota</taxon>
        <taxon>Metazoa</taxon>
        <taxon>Ecdysozoa</taxon>
        <taxon>Nematoda</taxon>
        <taxon>Chromadorea</taxon>
        <taxon>Rhabditida</taxon>
        <taxon>Rhabditina</taxon>
        <taxon>Rhabditomorpha</taxon>
        <taxon>Strongyloidea</taxon>
        <taxon>Strongylidae</taxon>
        <taxon>Cylicostephanus</taxon>
    </lineage>
</organism>
<dbReference type="GO" id="GO:0005524">
    <property type="term" value="F:ATP binding"/>
    <property type="evidence" value="ECO:0007669"/>
    <property type="project" value="UniProtKB-UniRule"/>
</dbReference>
<evidence type="ECO:0000313" key="11">
    <source>
        <dbReference type="Proteomes" id="UP000271889"/>
    </source>
</evidence>
<comment type="similarity">
    <text evidence="6">Belongs to the DEAD box helicase family.</text>
</comment>
<dbReference type="PROSITE" id="PS51192">
    <property type="entry name" value="HELICASE_ATP_BIND_1"/>
    <property type="match status" value="1"/>
</dbReference>
<dbReference type="GO" id="GO:0003723">
    <property type="term" value="F:RNA binding"/>
    <property type="evidence" value="ECO:0007669"/>
    <property type="project" value="UniProtKB-UniRule"/>
</dbReference>
<evidence type="ECO:0000256" key="6">
    <source>
        <dbReference type="RuleBase" id="RU365068"/>
    </source>
</evidence>
<dbReference type="Gene3D" id="3.40.50.300">
    <property type="entry name" value="P-loop containing nucleotide triphosphate hydrolases"/>
    <property type="match status" value="1"/>
</dbReference>
<keyword evidence="1 6" id="KW-0547">Nucleotide-binding</keyword>
<dbReference type="InterPro" id="IPR014001">
    <property type="entry name" value="Helicase_ATP-bd"/>
</dbReference>
<evidence type="ECO:0000256" key="4">
    <source>
        <dbReference type="ARBA" id="ARBA00022840"/>
    </source>
</evidence>
<feature type="domain" description="DEAD-box RNA helicase Q" evidence="9">
    <location>
        <begin position="49"/>
        <end position="77"/>
    </location>
</feature>
<feature type="short sequence motif" description="Q motif" evidence="5">
    <location>
        <begin position="49"/>
        <end position="77"/>
    </location>
</feature>
<evidence type="ECO:0000256" key="3">
    <source>
        <dbReference type="ARBA" id="ARBA00022806"/>
    </source>
</evidence>
<keyword evidence="6" id="KW-0694">RNA-binding</keyword>
<accession>A0A3P7N7H4</accession>
<dbReference type="EMBL" id="UYRV01127737">
    <property type="protein sequence ID" value="VDN35790.1"/>
    <property type="molecule type" value="Genomic_DNA"/>
</dbReference>
<name>A0A3P7N7H4_CYLGO</name>
<feature type="compositionally biased region" description="Basic residues" evidence="7">
    <location>
        <begin position="1"/>
        <end position="20"/>
    </location>
</feature>
<dbReference type="EC" id="3.6.4.13" evidence="6"/>
<dbReference type="InterPro" id="IPR000629">
    <property type="entry name" value="RNA-helicase_DEAD-box_CS"/>
</dbReference>
<keyword evidence="2 6" id="KW-0378">Hydrolase</keyword>
<comment type="catalytic activity">
    <reaction evidence="6">
        <text>ATP + H2O = ADP + phosphate + H(+)</text>
        <dbReference type="Rhea" id="RHEA:13065"/>
        <dbReference type="ChEBI" id="CHEBI:15377"/>
        <dbReference type="ChEBI" id="CHEBI:15378"/>
        <dbReference type="ChEBI" id="CHEBI:30616"/>
        <dbReference type="ChEBI" id="CHEBI:43474"/>
        <dbReference type="ChEBI" id="CHEBI:456216"/>
        <dbReference type="EC" id="3.6.4.13"/>
    </reaction>
</comment>
<dbReference type="Pfam" id="PF00270">
    <property type="entry name" value="DEAD"/>
    <property type="match status" value="1"/>
</dbReference>
<dbReference type="InterPro" id="IPR014014">
    <property type="entry name" value="RNA_helicase_DEAD_Q_motif"/>
</dbReference>
<evidence type="ECO:0000256" key="7">
    <source>
        <dbReference type="SAM" id="MobiDB-lite"/>
    </source>
</evidence>
<gene>
    <name evidence="10" type="ORF">CGOC_LOCUS13033</name>
</gene>
<dbReference type="Proteomes" id="UP000271889">
    <property type="component" value="Unassembled WGS sequence"/>
</dbReference>
<keyword evidence="3 6" id="KW-0347">Helicase</keyword>
<dbReference type="PROSITE" id="PS51195">
    <property type="entry name" value="Q_MOTIF"/>
    <property type="match status" value="1"/>
</dbReference>
<dbReference type="PANTHER" id="PTHR24031">
    <property type="entry name" value="RNA HELICASE"/>
    <property type="match status" value="1"/>
</dbReference>
<dbReference type="GO" id="GO:0003724">
    <property type="term" value="F:RNA helicase activity"/>
    <property type="evidence" value="ECO:0007669"/>
    <property type="project" value="UniProtKB-EC"/>
</dbReference>
<sequence>MDAYRVKKKHRFKKMGKEKKLRKEDGEKELQTVIDKCKDLAKVNPSTLKRFTDIPLSSKTLQGLEECDYEEPTDIQRESLPFSLSGSDVVGAAKTGSGKTLALIIPVLECLWKAGWSNFGGLGALIISPTRELALQTFTVINNVGKHHDFSCALLIGGTDVDYERKRIGTVNIIICTPGRLLQHMDENEHLSCDQLQILVLDEADRILDMGFSQQVSAEFSIFLYSSLYCPHFLVLFSCFGV</sequence>
<evidence type="ECO:0000256" key="1">
    <source>
        <dbReference type="ARBA" id="ARBA00022741"/>
    </source>
</evidence>
<evidence type="ECO:0000259" key="8">
    <source>
        <dbReference type="PROSITE" id="PS51192"/>
    </source>
</evidence>
<evidence type="ECO:0000259" key="9">
    <source>
        <dbReference type="PROSITE" id="PS51195"/>
    </source>
</evidence>
<reference evidence="10 11" key="1">
    <citation type="submission" date="2018-11" db="EMBL/GenBank/DDBJ databases">
        <authorList>
            <consortium name="Pathogen Informatics"/>
        </authorList>
    </citation>
    <scope>NUCLEOTIDE SEQUENCE [LARGE SCALE GENOMIC DNA]</scope>
</reference>
<dbReference type="SMART" id="SM00487">
    <property type="entry name" value="DEXDc"/>
    <property type="match status" value="1"/>
</dbReference>
<evidence type="ECO:0000313" key="10">
    <source>
        <dbReference type="EMBL" id="VDN35790.1"/>
    </source>
</evidence>